<sequence length="98" mass="11583">MLFFSFLIAQNDFEDKKKYTDFLKLQNPFINPTFEKLQAIKISAIMFDRVKIDDKWYKKGDSIDEAIISKIDTQEIKIQYDNLEFVIPINKNGKISIN</sequence>
<evidence type="ECO:0000313" key="2">
    <source>
        <dbReference type="EMBL" id="RQD87460.1"/>
    </source>
</evidence>
<evidence type="ECO:0000313" key="4">
    <source>
        <dbReference type="Proteomes" id="UP000286095"/>
    </source>
</evidence>
<organism evidence="2 4">
    <name type="scientific">Campylobacter hepaticus</name>
    <dbReference type="NCBI Taxonomy" id="1813019"/>
    <lineage>
        <taxon>Bacteria</taxon>
        <taxon>Pseudomonadati</taxon>
        <taxon>Campylobacterota</taxon>
        <taxon>Epsilonproteobacteria</taxon>
        <taxon>Campylobacterales</taxon>
        <taxon>Campylobacteraceae</taxon>
        <taxon>Campylobacter</taxon>
    </lineage>
</organism>
<dbReference type="OrthoDB" id="5355638at2"/>
<name>A0A424Z0F6_9BACT</name>
<dbReference type="Proteomes" id="UP000286095">
    <property type="component" value="Unassembled WGS sequence"/>
</dbReference>
<gene>
    <name evidence="1" type="ORF">A2J15_003835</name>
    <name evidence="2" type="ORF">DZD40_04215</name>
</gene>
<reference evidence="3 4" key="1">
    <citation type="submission" date="2018-08" db="EMBL/GenBank/DDBJ databases">
        <title>Survival mechanisms of Campylobacter hepaticus identified by genomic analysis and comparative transcriptomic analysis of in vivo and in vitro derived bacteria.</title>
        <authorList>
            <person name="Van T.T.H."/>
            <person name="Moore R.J."/>
        </authorList>
    </citation>
    <scope>NUCLEOTIDE SEQUENCE [LARGE SCALE GENOMIC DNA]</scope>
    <source>
        <strain evidence="2 4">54L</strain>
        <strain evidence="1 3">HV10</strain>
    </source>
</reference>
<dbReference type="EMBL" id="CP031611">
    <property type="protein sequence ID" value="AXP08837.1"/>
    <property type="molecule type" value="Genomic_DNA"/>
</dbReference>
<accession>A0A424Z0F6</accession>
<keyword evidence="3" id="KW-1185">Reference proteome</keyword>
<dbReference type="STRING" id="1813019.A2J15_05375"/>
<dbReference type="EMBL" id="QURW01000009">
    <property type="protein sequence ID" value="RQD87460.1"/>
    <property type="molecule type" value="Genomic_DNA"/>
</dbReference>
<dbReference type="GeneID" id="44004643"/>
<proteinExistence type="predicted"/>
<dbReference type="Proteomes" id="UP000093205">
    <property type="component" value="Chromosome"/>
</dbReference>
<protein>
    <submittedName>
        <fullName evidence="2">Transformation system protein</fullName>
    </submittedName>
</protein>
<evidence type="ECO:0000313" key="1">
    <source>
        <dbReference type="EMBL" id="AXP08837.1"/>
    </source>
</evidence>
<dbReference type="KEGG" id="chw:A2J15_003835"/>
<dbReference type="AlphaFoldDB" id="A0A424Z0F6"/>
<dbReference type="RefSeq" id="WP_066779503.1">
    <property type="nucleotide sequence ID" value="NZ_CBCSFE010000009.1"/>
</dbReference>
<evidence type="ECO:0000313" key="3">
    <source>
        <dbReference type="Proteomes" id="UP000093205"/>
    </source>
</evidence>